<protein>
    <recommendedName>
        <fullName evidence="4">Lipoprotein</fullName>
    </recommendedName>
</protein>
<name>A0A2T0X160_9RHOB</name>
<dbReference type="Proteomes" id="UP000238801">
    <property type="component" value="Unassembled WGS sequence"/>
</dbReference>
<proteinExistence type="predicted"/>
<dbReference type="AlphaFoldDB" id="A0A2T0X160"/>
<dbReference type="RefSeq" id="WP_106160359.1">
    <property type="nucleotide sequence ID" value="NZ_PVTT01000002.1"/>
</dbReference>
<keyword evidence="3" id="KW-1185">Reference proteome</keyword>
<evidence type="ECO:0008006" key="4">
    <source>
        <dbReference type="Google" id="ProtNLM"/>
    </source>
</evidence>
<dbReference type="EMBL" id="PVTT01000002">
    <property type="protein sequence ID" value="PRY92682.1"/>
    <property type="molecule type" value="Genomic_DNA"/>
</dbReference>
<accession>A0A2T0X160</accession>
<keyword evidence="1" id="KW-0732">Signal</keyword>
<evidence type="ECO:0000313" key="2">
    <source>
        <dbReference type="EMBL" id="PRY92682.1"/>
    </source>
</evidence>
<evidence type="ECO:0000313" key="3">
    <source>
        <dbReference type="Proteomes" id="UP000238801"/>
    </source>
</evidence>
<feature type="signal peptide" evidence="1">
    <location>
        <begin position="1"/>
        <end position="28"/>
    </location>
</feature>
<evidence type="ECO:0000256" key="1">
    <source>
        <dbReference type="SAM" id="SignalP"/>
    </source>
</evidence>
<comment type="caution">
    <text evidence="2">The sequence shown here is derived from an EMBL/GenBank/DDBJ whole genome shotgun (WGS) entry which is preliminary data.</text>
</comment>
<organism evidence="2 3">
    <name type="scientific">Hasllibacter halocynthiae</name>
    <dbReference type="NCBI Taxonomy" id="595589"/>
    <lineage>
        <taxon>Bacteria</taxon>
        <taxon>Pseudomonadati</taxon>
        <taxon>Pseudomonadota</taxon>
        <taxon>Alphaproteobacteria</taxon>
        <taxon>Rhodobacterales</taxon>
        <taxon>Roseobacteraceae</taxon>
        <taxon>Hasllibacter</taxon>
    </lineage>
</organism>
<gene>
    <name evidence="2" type="ORF">BCF33_1535</name>
</gene>
<sequence>MAGLRTIVGALGCLPLLAACGAAPIADAATAPPEDTVTIVPIVEPASAAITVPASQAPARARRAAGGLGGDPLGDPDCNPDAILQGGDLYCP</sequence>
<reference evidence="2 3" key="1">
    <citation type="submission" date="2018-03" db="EMBL/GenBank/DDBJ databases">
        <title>Genomic Encyclopedia of Archaeal and Bacterial Type Strains, Phase II (KMG-II): from individual species to whole genera.</title>
        <authorList>
            <person name="Goeker M."/>
        </authorList>
    </citation>
    <scope>NUCLEOTIDE SEQUENCE [LARGE SCALE GENOMIC DNA]</scope>
    <source>
        <strain evidence="2 3">DSM 29318</strain>
    </source>
</reference>
<feature type="chain" id="PRO_5015512415" description="Lipoprotein" evidence="1">
    <location>
        <begin position="29"/>
        <end position="92"/>
    </location>
</feature>
<dbReference type="PROSITE" id="PS51257">
    <property type="entry name" value="PROKAR_LIPOPROTEIN"/>
    <property type="match status" value="1"/>
</dbReference>